<evidence type="ECO:0000256" key="4">
    <source>
        <dbReference type="ARBA" id="ARBA00022553"/>
    </source>
</evidence>
<keyword evidence="7 15" id="KW-0418">Kinase</keyword>
<dbReference type="InterPro" id="IPR003594">
    <property type="entry name" value="HATPase_dom"/>
</dbReference>
<keyword evidence="5" id="KW-0808">Transferase</keyword>
<dbReference type="EMBL" id="FNBU01000014">
    <property type="protein sequence ID" value="SDF53777.1"/>
    <property type="molecule type" value="Genomic_DNA"/>
</dbReference>
<dbReference type="Proteomes" id="UP000243333">
    <property type="component" value="Unassembled WGS sequence"/>
</dbReference>
<feature type="domain" description="Histidine kinase" evidence="13">
    <location>
        <begin position="412"/>
        <end position="628"/>
    </location>
</feature>
<dbReference type="InterPro" id="IPR005467">
    <property type="entry name" value="His_kinase_dom"/>
</dbReference>
<evidence type="ECO:0000259" key="14">
    <source>
        <dbReference type="PROSITE" id="PS50885"/>
    </source>
</evidence>
<keyword evidence="16" id="KW-1185">Reference proteome</keyword>
<keyword evidence="10 12" id="KW-0472">Membrane</keyword>
<dbReference type="SMART" id="SM00387">
    <property type="entry name" value="HATPase_c"/>
    <property type="match status" value="1"/>
</dbReference>
<keyword evidence="9" id="KW-0902">Two-component regulatory system</keyword>
<feature type="transmembrane region" description="Helical" evidence="12">
    <location>
        <begin position="321"/>
        <end position="344"/>
    </location>
</feature>
<dbReference type="Gene3D" id="6.10.340.10">
    <property type="match status" value="1"/>
</dbReference>
<dbReference type="InterPro" id="IPR004358">
    <property type="entry name" value="Sig_transdc_His_kin-like_C"/>
</dbReference>
<dbReference type="Gene3D" id="1.10.287.130">
    <property type="match status" value="1"/>
</dbReference>
<feature type="region of interest" description="Disordered" evidence="11">
    <location>
        <begin position="141"/>
        <end position="226"/>
    </location>
</feature>
<dbReference type="SUPFAM" id="SSF47384">
    <property type="entry name" value="Homodimeric domain of signal transducing histidine kinase"/>
    <property type="match status" value="1"/>
</dbReference>
<dbReference type="AlphaFoldDB" id="A0A1G7LW99"/>
<dbReference type="InterPro" id="IPR003660">
    <property type="entry name" value="HAMP_dom"/>
</dbReference>
<feature type="domain" description="HAMP" evidence="14">
    <location>
        <begin position="345"/>
        <end position="397"/>
    </location>
</feature>
<dbReference type="Pfam" id="PF00672">
    <property type="entry name" value="HAMP"/>
    <property type="match status" value="1"/>
</dbReference>
<dbReference type="OrthoDB" id="3436at2"/>
<dbReference type="SUPFAM" id="SSF158472">
    <property type="entry name" value="HAMP domain-like"/>
    <property type="match status" value="1"/>
</dbReference>
<sequence>MKFSLKYKLLISFMAVVIVVLTGVTVGGSVLIRDYFVNAKRRELTDKAYEMARVVNNYFDGRITHSQLHDFVNSADSFLDARIWVVDNDLNLVTVSEERPSDGYGKRRPAAGIKPSPMRMRENSDLPGILRQRMGPLWQLRQPSQQREQQPDQENLAGKLSAGAQSQPRWDGEENCGPSSMEMGNWQQASSGMGMRGRLAASGNSQAQTIQPPASQPSASTDASLQAGKNADNPIVLDVGKGRQQSSTAAVSLADIKGMAGLIQEIKENSGKTWAKTYYHPYYEENMLMVAVPLKRTDGTISGTVMVNAPLDDINGFLQKIYYYIGIAGLAAILLAALLSGYLAGGIVQPLRAMQQTAAAMARGDYTTRIRVTSRDEVGDLGQSLNALAQDMEEYVRRMEQLDKMRRDFVANVSHELRTPLTIMHGYNQALQDGTITDPALVKKYHRVMGEEILRLEKLIADLLDLSRLQANGLTLDIEEVSLAEIVDNVVTLLKPRSEEKGVALAASVAPGVPPIQGDGDRLTQLALILVDNALKFTPPGGRINIDLTVQDGEEVLTVADTGTGIAPEDLPYIWERFYKGDKSRASSGTGLGLAIARQIIELHGAKVDVTSRPGEGTVFTIRFPLEKRIN</sequence>
<evidence type="ECO:0000256" key="3">
    <source>
        <dbReference type="ARBA" id="ARBA00012438"/>
    </source>
</evidence>
<dbReference type="CDD" id="cd00075">
    <property type="entry name" value="HATPase"/>
    <property type="match status" value="1"/>
</dbReference>
<reference evidence="16" key="1">
    <citation type="submission" date="2016-10" db="EMBL/GenBank/DDBJ databases">
        <authorList>
            <person name="Varghese N."/>
            <person name="Submissions S."/>
        </authorList>
    </citation>
    <scope>NUCLEOTIDE SEQUENCE [LARGE SCALE GENOMIC DNA]</scope>
    <source>
        <strain evidence="16">DSM 23256</strain>
    </source>
</reference>
<dbReference type="SUPFAM" id="SSF55874">
    <property type="entry name" value="ATPase domain of HSP90 chaperone/DNA topoisomerase II/histidine kinase"/>
    <property type="match status" value="1"/>
</dbReference>
<evidence type="ECO:0000256" key="12">
    <source>
        <dbReference type="SAM" id="Phobius"/>
    </source>
</evidence>
<evidence type="ECO:0000256" key="5">
    <source>
        <dbReference type="ARBA" id="ARBA00022679"/>
    </source>
</evidence>
<evidence type="ECO:0000256" key="8">
    <source>
        <dbReference type="ARBA" id="ARBA00022989"/>
    </source>
</evidence>
<organism evidence="15 16">
    <name type="scientific">Sporolituus thermophilus DSM 23256</name>
    <dbReference type="NCBI Taxonomy" id="1123285"/>
    <lineage>
        <taxon>Bacteria</taxon>
        <taxon>Bacillati</taxon>
        <taxon>Bacillota</taxon>
        <taxon>Negativicutes</taxon>
        <taxon>Selenomonadales</taxon>
        <taxon>Sporomusaceae</taxon>
        <taxon>Sporolituus</taxon>
    </lineage>
</organism>
<evidence type="ECO:0000256" key="1">
    <source>
        <dbReference type="ARBA" id="ARBA00000085"/>
    </source>
</evidence>
<accession>A0A1G7LW99</accession>
<dbReference type="SMART" id="SM00388">
    <property type="entry name" value="HisKA"/>
    <property type="match status" value="1"/>
</dbReference>
<dbReference type="FunFam" id="1.10.287.130:FF:000001">
    <property type="entry name" value="Two-component sensor histidine kinase"/>
    <property type="match status" value="1"/>
</dbReference>
<keyword evidence="4" id="KW-0597">Phosphoprotein</keyword>
<evidence type="ECO:0000256" key="6">
    <source>
        <dbReference type="ARBA" id="ARBA00022692"/>
    </source>
</evidence>
<keyword evidence="6 12" id="KW-0812">Transmembrane</keyword>
<dbReference type="Pfam" id="PF02518">
    <property type="entry name" value="HATPase_c"/>
    <property type="match status" value="1"/>
</dbReference>
<comment type="catalytic activity">
    <reaction evidence="1">
        <text>ATP + protein L-histidine = ADP + protein N-phospho-L-histidine.</text>
        <dbReference type="EC" id="2.7.13.3"/>
    </reaction>
</comment>
<feature type="transmembrane region" description="Helical" evidence="12">
    <location>
        <begin position="9"/>
        <end position="32"/>
    </location>
</feature>
<dbReference type="CDD" id="cd06225">
    <property type="entry name" value="HAMP"/>
    <property type="match status" value="1"/>
</dbReference>
<evidence type="ECO:0000259" key="13">
    <source>
        <dbReference type="PROSITE" id="PS50109"/>
    </source>
</evidence>
<dbReference type="EC" id="2.7.13.3" evidence="3"/>
<dbReference type="PROSITE" id="PS50109">
    <property type="entry name" value="HIS_KIN"/>
    <property type="match status" value="1"/>
</dbReference>
<dbReference type="InterPro" id="IPR003661">
    <property type="entry name" value="HisK_dim/P_dom"/>
</dbReference>
<evidence type="ECO:0000256" key="2">
    <source>
        <dbReference type="ARBA" id="ARBA00004370"/>
    </source>
</evidence>
<dbReference type="InterPro" id="IPR036097">
    <property type="entry name" value="HisK_dim/P_sf"/>
</dbReference>
<dbReference type="PANTHER" id="PTHR45436:SF5">
    <property type="entry name" value="SENSOR HISTIDINE KINASE TRCS"/>
    <property type="match status" value="1"/>
</dbReference>
<feature type="compositionally biased region" description="Low complexity" evidence="11">
    <location>
        <begin position="141"/>
        <end position="154"/>
    </location>
</feature>
<dbReference type="PROSITE" id="PS50885">
    <property type="entry name" value="HAMP"/>
    <property type="match status" value="1"/>
</dbReference>
<evidence type="ECO:0000256" key="10">
    <source>
        <dbReference type="ARBA" id="ARBA00023136"/>
    </source>
</evidence>
<evidence type="ECO:0000256" key="9">
    <source>
        <dbReference type="ARBA" id="ARBA00023012"/>
    </source>
</evidence>
<dbReference type="FunFam" id="3.30.565.10:FF:000006">
    <property type="entry name" value="Sensor histidine kinase WalK"/>
    <property type="match status" value="1"/>
</dbReference>
<dbReference type="CDD" id="cd00082">
    <property type="entry name" value="HisKA"/>
    <property type="match status" value="1"/>
</dbReference>
<evidence type="ECO:0000313" key="15">
    <source>
        <dbReference type="EMBL" id="SDF53777.1"/>
    </source>
</evidence>
<feature type="region of interest" description="Disordered" evidence="11">
    <location>
        <begin position="98"/>
        <end position="123"/>
    </location>
</feature>
<dbReference type="SMART" id="SM00304">
    <property type="entry name" value="HAMP"/>
    <property type="match status" value="1"/>
</dbReference>
<evidence type="ECO:0000313" key="16">
    <source>
        <dbReference type="Proteomes" id="UP000243333"/>
    </source>
</evidence>
<evidence type="ECO:0000256" key="11">
    <source>
        <dbReference type="SAM" id="MobiDB-lite"/>
    </source>
</evidence>
<dbReference type="Pfam" id="PF00512">
    <property type="entry name" value="HisKA"/>
    <property type="match status" value="1"/>
</dbReference>
<proteinExistence type="predicted"/>
<evidence type="ECO:0000256" key="7">
    <source>
        <dbReference type="ARBA" id="ARBA00022777"/>
    </source>
</evidence>
<dbReference type="Gene3D" id="3.30.565.10">
    <property type="entry name" value="Histidine kinase-like ATPase, C-terminal domain"/>
    <property type="match status" value="1"/>
</dbReference>
<name>A0A1G7LW99_9FIRM</name>
<protein>
    <recommendedName>
        <fullName evidence="3">histidine kinase</fullName>
        <ecNumber evidence="3">2.7.13.3</ecNumber>
    </recommendedName>
</protein>
<dbReference type="GO" id="GO:0005886">
    <property type="term" value="C:plasma membrane"/>
    <property type="evidence" value="ECO:0007669"/>
    <property type="project" value="TreeGrafter"/>
</dbReference>
<dbReference type="GO" id="GO:0000155">
    <property type="term" value="F:phosphorelay sensor kinase activity"/>
    <property type="evidence" value="ECO:0007669"/>
    <property type="project" value="InterPro"/>
</dbReference>
<dbReference type="PRINTS" id="PR00344">
    <property type="entry name" value="BCTRLSENSOR"/>
</dbReference>
<dbReference type="RefSeq" id="WP_093690304.1">
    <property type="nucleotide sequence ID" value="NZ_FNBU01000014.1"/>
</dbReference>
<keyword evidence="8 12" id="KW-1133">Transmembrane helix</keyword>
<gene>
    <name evidence="15" type="ORF">SAMN05660235_01919</name>
</gene>
<comment type="subcellular location">
    <subcellularLocation>
        <location evidence="2">Membrane</location>
    </subcellularLocation>
</comment>
<dbReference type="PANTHER" id="PTHR45436">
    <property type="entry name" value="SENSOR HISTIDINE KINASE YKOH"/>
    <property type="match status" value="1"/>
</dbReference>
<dbReference type="InterPro" id="IPR050428">
    <property type="entry name" value="TCS_sensor_his_kinase"/>
</dbReference>
<feature type="compositionally biased region" description="Polar residues" evidence="11">
    <location>
        <begin position="202"/>
        <end position="224"/>
    </location>
</feature>
<dbReference type="InterPro" id="IPR036890">
    <property type="entry name" value="HATPase_C_sf"/>
</dbReference>
<dbReference type="STRING" id="1123285.SAMN05660235_01919"/>